<dbReference type="PANTHER" id="PTHR10277:SF9">
    <property type="entry name" value="2-ISOPROPYLMALATE SYNTHASE 1, CHLOROPLASTIC-RELATED"/>
    <property type="match status" value="1"/>
</dbReference>
<dbReference type="InterPro" id="IPR050073">
    <property type="entry name" value="2-IPM_HCS-like"/>
</dbReference>
<dbReference type="EMBL" id="RCBY01000022">
    <property type="protein sequence ID" value="RQH50289.1"/>
    <property type="molecule type" value="Genomic_DNA"/>
</dbReference>
<proteinExistence type="predicted"/>
<dbReference type="RefSeq" id="WP_124144729.1">
    <property type="nucleotide sequence ID" value="NZ_CAWOKI010000033.1"/>
</dbReference>
<dbReference type="AlphaFoldDB" id="A0A3N6PGM1"/>
<dbReference type="Proteomes" id="UP000269154">
    <property type="component" value="Unassembled WGS sequence"/>
</dbReference>
<evidence type="ECO:0000259" key="2">
    <source>
        <dbReference type="PROSITE" id="PS50991"/>
    </source>
</evidence>
<organism evidence="3 4">
    <name type="scientific">Okeania hirsuta</name>
    <dbReference type="NCBI Taxonomy" id="1458930"/>
    <lineage>
        <taxon>Bacteria</taxon>
        <taxon>Bacillati</taxon>
        <taxon>Cyanobacteriota</taxon>
        <taxon>Cyanophyceae</taxon>
        <taxon>Oscillatoriophycideae</taxon>
        <taxon>Oscillatoriales</taxon>
        <taxon>Microcoleaceae</taxon>
        <taxon>Okeania</taxon>
    </lineage>
</organism>
<dbReference type="Gene3D" id="3.20.20.70">
    <property type="entry name" value="Aldolase class I"/>
    <property type="match status" value="1"/>
</dbReference>
<dbReference type="PANTHER" id="PTHR10277">
    <property type="entry name" value="HOMOCITRATE SYNTHASE-RELATED"/>
    <property type="match status" value="1"/>
</dbReference>
<dbReference type="Pfam" id="PF00682">
    <property type="entry name" value="HMGL-like"/>
    <property type="match status" value="1"/>
</dbReference>
<dbReference type="GO" id="GO:0003852">
    <property type="term" value="F:2-isopropylmalate synthase activity"/>
    <property type="evidence" value="ECO:0007669"/>
    <property type="project" value="TreeGrafter"/>
</dbReference>
<dbReference type="PROSITE" id="PS50991">
    <property type="entry name" value="PYR_CT"/>
    <property type="match status" value="1"/>
</dbReference>
<evidence type="ECO:0000313" key="3">
    <source>
        <dbReference type="EMBL" id="RQH50289.1"/>
    </source>
</evidence>
<dbReference type="GO" id="GO:0009098">
    <property type="term" value="P:L-leucine biosynthetic process"/>
    <property type="evidence" value="ECO:0007669"/>
    <property type="project" value="TreeGrafter"/>
</dbReference>
<comment type="caution">
    <text evidence="3">The sequence shown here is derived from an EMBL/GenBank/DDBJ whole genome shotgun (WGS) entry which is preliminary data.</text>
</comment>
<accession>A0A3N6PGM1</accession>
<keyword evidence="4" id="KW-1185">Reference proteome</keyword>
<keyword evidence="1" id="KW-0464">Manganese</keyword>
<reference evidence="3 4" key="1">
    <citation type="journal article" date="2018" name="ACS Chem. Biol.">
        <title>Ketoreductase domain dysfunction expands chemodiversity: malyngamide biosynthesis in the cyanobacterium Okeania hirsuta.</title>
        <authorList>
            <person name="Moss N.A."/>
            <person name="Leao T."/>
            <person name="Rankin M."/>
            <person name="McCullough T.M."/>
            <person name="Qu P."/>
            <person name="Korobeynikov A."/>
            <person name="Smith J.L."/>
            <person name="Gerwick L."/>
            <person name="Gerwick W.H."/>
        </authorList>
    </citation>
    <scope>NUCLEOTIDE SEQUENCE [LARGE SCALE GENOMIC DNA]</scope>
    <source>
        <strain evidence="3 4">PAB10Feb10-1</strain>
    </source>
</reference>
<evidence type="ECO:0000256" key="1">
    <source>
        <dbReference type="ARBA" id="ARBA00023211"/>
    </source>
</evidence>
<dbReference type="SUPFAM" id="SSF51569">
    <property type="entry name" value="Aldolase"/>
    <property type="match status" value="1"/>
</dbReference>
<evidence type="ECO:0000313" key="4">
    <source>
        <dbReference type="Proteomes" id="UP000269154"/>
    </source>
</evidence>
<gene>
    <name evidence="3" type="ORF">D5R40_06190</name>
</gene>
<dbReference type="InterPro" id="IPR000891">
    <property type="entry name" value="PYR_CT"/>
</dbReference>
<dbReference type="OrthoDB" id="494854at2"/>
<protein>
    <recommendedName>
        <fullName evidence="2">Pyruvate carboxyltransferase domain-containing protein</fullName>
    </recommendedName>
</protein>
<sequence>MNFLQKHSAIDVTLRDAGFLNNWDFSESEVFQVVTGMDKVGVDVIEVGYLSEDPESMLTATCPSSLLASLKEKVNSASVGGMLRCYEEKVDEILDSRGEFLDLIRIVVSVKEEIPLAIKIAEKIKKLGISSSLNFANFTVYTPDELLSAVKLAATAKEVFDIFYFADSRGAAQPDEVFSFIKSARQEWDGVLGFHAHDMLGLASANSHAAMAAGCTIIDGSINGYGLGAGNTKIDQALAIVEHFHNEKLYQYEHLKSLFHILQVPVLPEQRYLQYLAGSKNLSGLWVAPLLERYGNTTIDFLQQLPWKRYKTIEEILQPQEVTV</sequence>
<name>A0A3N6PGM1_9CYAN</name>
<feature type="domain" description="Pyruvate carboxyltransferase" evidence="2">
    <location>
        <begin position="7"/>
        <end position="256"/>
    </location>
</feature>
<dbReference type="InterPro" id="IPR013785">
    <property type="entry name" value="Aldolase_TIM"/>
</dbReference>